<evidence type="ECO:0000313" key="2">
    <source>
        <dbReference type="Proteomes" id="UP000721861"/>
    </source>
</evidence>
<evidence type="ECO:0000313" key="1">
    <source>
        <dbReference type="EMBL" id="MBS2213751.1"/>
    </source>
</evidence>
<comment type="caution">
    <text evidence="1">The sequence shown here is derived from an EMBL/GenBank/DDBJ whole genome shotgun (WGS) entry which is preliminary data.</text>
</comment>
<proteinExistence type="predicted"/>
<dbReference type="EMBL" id="JAGUCN010000033">
    <property type="protein sequence ID" value="MBS2213751.1"/>
    <property type="molecule type" value="Genomic_DNA"/>
</dbReference>
<name>A0ABS5KGZ9_9BACT</name>
<keyword evidence="2" id="KW-1185">Reference proteome</keyword>
<gene>
    <name evidence="1" type="ORF">KEM09_20250</name>
</gene>
<protein>
    <submittedName>
        <fullName evidence="1">Uncharacterized protein</fullName>
    </submittedName>
</protein>
<accession>A0ABS5KGZ9</accession>
<dbReference type="Proteomes" id="UP000721861">
    <property type="component" value="Unassembled WGS sequence"/>
</dbReference>
<organism evidence="1 2">
    <name type="scientific">Carboxylicivirga mesophila</name>
    <dbReference type="NCBI Taxonomy" id="1166478"/>
    <lineage>
        <taxon>Bacteria</taxon>
        <taxon>Pseudomonadati</taxon>
        <taxon>Bacteroidota</taxon>
        <taxon>Bacteroidia</taxon>
        <taxon>Marinilabiliales</taxon>
        <taxon>Marinilabiliaceae</taxon>
        <taxon>Carboxylicivirga</taxon>
    </lineage>
</organism>
<dbReference type="RefSeq" id="WP_212231358.1">
    <property type="nucleotide sequence ID" value="NZ_JAGUCN010000033.1"/>
</dbReference>
<reference evidence="1 2" key="1">
    <citation type="journal article" date="2014" name="Int. J. Syst. Evol. Microbiol.">
        <title>Carboxylicivirga gen. nov. in the family Marinilabiliaceae with two novel species, Carboxylicivirga mesophila sp. nov. and Carboxylicivirga taeanensis sp. nov., and reclassification of Cytophaga fermentans as Saccharicrinis fermentans gen. nov., comb. nov.</title>
        <authorList>
            <person name="Yang S.H."/>
            <person name="Seo H.S."/>
            <person name="Woo J.H."/>
            <person name="Oh H.M."/>
            <person name="Jang H."/>
            <person name="Lee J.H."/>
            <person name="Kim S.J."/>
            <person name="Kwon K.K."/>
        </authorList>
    </citation>
    <scope>NUCLEOTIDE SEQUENCE [LARGE SCALE GENOMIC DNA]</scope>
    <source>
        <strain evidence="1 2">JCM 18290</strain>
    </source>
</reference>
<sequence length="251" mass="28994">MDKLLTDVDMQKLLEKYAGNIAILEEKIDVQLQLQYFKESKQQKKELDKEQVLSQKEKLFDPDYSLEEKKLLLCRLASVNEVEAYRMLESYKANPDKALVDWSILAYQESKMLLQSTLLDEKPLFISTGLGGKGNKLRYFIVLFANEQQVFSQYQEQLVKGEVEYAFRKHSAEIEELEFCGYYMTIQALVPLDCALKNMLAKIIKQCNELGDFLSPSLLVTNVKKLSLGEIEKLIDQQQSNQNINKNGIEE</sequence>